<keyword evidence="5" id="KW-0418">Kinase</keyword>
<evidence type="ECO:0000313" key="9">
    <source>
        <dbReference type="Proteomes" id="UP000215914"/>
    </source>
</evidence>
<keyword evidence="2" id="KW-0723">Serine/threonine-protein kinase</keyword>
<evidence type="ECO:0000256" key="5">
    <source>
        <dbReference type="ARBA" id="ARBA00022777"/>
    </source>
</evidence>
<comment type="similarity">
    <text evidence="1">Belongs to the protein kinase superfamily. CAMK Ser/Thr protein kinase family. CaMK subfamily.</text>
</comment>
<dbReference type="Proteomes" id="UP000215914">
    <property type="component" value="Unassembled WGS sequence"/>
</dbReference>
<sequence length="125" mass="14130">MKPKKGPQMERVSSARLRNDSILQIKTGPLKEFLTLGKKLGQVQFGTTFLCIEKSTGQLHACKSITKEKLTEKDQIMHHLVDHPNVIAMKGAYEDAIAVHIRNYVWVASFLIGLFKLDIILKKDV</sequence>
<dbReference type="PANTHER" id="PTHR24349">
    <property type="entry name" value="SERINE/THREONINE-PROTEIN KINASE"/>
    <property type="match status" value="1"/>
</dbReference>
<protein>
    <recommendedName>
        <fullName evidence="7">Protein kinase domain-containing protein</fullName>
    </recommendedName>
</protein>
<proteinExistence type="inferred from homology"/>
<organism evidence="8 9">
    <name type="scientific">Helianthus annuus</name>
    <name type="common">Common sunflower</name>
    <dbReference type="NCBI Taxonomy" id="4232"/>
    <lineage>
        <taxon>Eukaryota</taxon>
        <taxon>Viridiplantae</taxon>
        <taxon>Streptophyta</taxon>
        <taxon>Embryophyta</taxon>
        <taxon>Tracheophyta</taxon>
        <taxon>Spermatophyta</taxon>
        <taxon>Magnoliopsida</taxon>
        <taxon>eudicotyledons</taxon>
        <taxon>Gunneridae</taxon>
        <taxon>Pentapetalae</taxon>
        <taxon>asterids</taxon>
        <taxon>campanulids</taxon>
        <taxon>Asterales</taxon>
        <taxon>Asteraceae</taxon>
        <taxon>Asteroideae</taxon>
        <taxon>Heliantheae alliance</taxon>
        <taxon>Heliantheae</taxon>
        <taxon>Helianthus</taxon>
    </lineage>
</organism>
<dbReference type="GO" id="GO:0004674">
    <property type="term" value="F:protein serine/threonine kinase activity"/>
    <property type="evidence" value="ECO:0007669"/>
    <property type="project" value="UniProtKB-KW"/>
</dbReference>
<dbReference type="GO" id="GO:0005524">
    <property type="term" value="F:ATP binding"/>
    <property type="evidence" value="ECO:0007669"/>
    <property type="project" value="UniProtKB-KW"/>
</dbReference>
<reference evidence="8" key="1">
    <citation type="journal article" date="2017" name="Nature">
        <title>The sunflower genome provides insights into oil metabolism, flowering and Asterid evolution.</title>
        <authorList>
            <person name="Badouin H."/>
            <person name="Gouzy J."/>
            <person name="Grassa C.J."/>
            <person name="Murat F."/>
            <person name="Staton S.E."/>
            <person name="Cottret L."/>
            <person name="Lelandais-Briere C."/>
            <person name="Owens G.L."/>
            <person name="Carrere S."/>
            <person name="Mayjonade B."/>
            <person name="Legrand L."/>
            <person name="Gill N."/>
            <person name="Kane N.C."/>
            <person name="Bowers J.E."/>
            <person name="Hubner S."/>
            <person name="Bellec A."/>
            <person name="Berard A."/>
            <person name="Berges H."/>
            <person name="Blanchet N."/>
            <person name="Boniface M.C."/>
            <person name="Brunel D."/>
            <person name="Catrice O."/>
            <person name="Chaidir N."/>
            <person name="Claudel C."/>
            <person name="Donnadieu C."/>
            <person name="Faraut T."/>
            <person name="Fievet G."/>
            <person name="Helmstetter N."/>
            <person name="King M."/>
            <person name="Knapp S.J."/>
            <person name="Lai Z."/>
            <person name="Le Paslier M.C."/>
            <person name="Lippi Y."/>
            <person name="Lorenzon L."/>
            <person name="Mandel J.R."/>
            <person name="Marage G."/>
            <person name="Marchand G."/>
            <person name="Marquand E."/>
            <person name="Bret-Mestries E."/>
            <person name="Morien E."/>
            <person name="Nambeesan S."/>
            <person name="Nguyen T."/>
            <person name="Pegot-Espagnet P."/>
            <person name="Pouilly N."/>
            <person name="Raftis F."/>
            <person name="Sallet E."/>
            <person name="Schiex T."/>
            <person name="Thomas J."/>
            <person name="Vandecasteele C."/>
            <person name="Vares D."/>
            <person name="Vear F."/>
            <person name="Vautrin S."/>
            <person name="Crespi M."/>
            <person name="Mangin B."/>
            <person name="Burke J.M."/>
            <person name="Salse J."/>
            <person name="Munos S."/>
            <person name="Vincourt P."/>
            <person name="Rieseberg L.H."/>
            <person name="Langlade N.B."/>
        </authorList>
    </citation>
    <scope>NUCLEOTIDE SEQUENCE</scope>
    <source>
        <tissue evidence="8">Leaves</tissue>
    </source>
</reference>
<keyword evidence="6" id="KW-0067">ATP-binding</keyword>
<keyword evidence="4" id="KW-0547">Nucleotide-binding</keyword>
<evidence type="ECO:0000256" key="4">
    <source>
        <dbReference type="ARBA" id="ARBA00022741"/>
    </source>
</evidence>
<name>A0A9K3HEV1_HELAN</name>
<comment type="caution">
    <text evidence="8">The sequence shown here is derived from an EMBL/GenBank/DDBJ whole genome shotgun (WGS) entry which is preliminary data.</text>
</comment>
<dbReference type="InterPro" id="IPR011009">
    <property type="entry name" value="Kinase-like_dom_sf"/>
</dbReference>
<evidence type="ECO:0000256" key="3">
    <source>
        <dbReference type="ARBA" id="ARBA00022679"/>
    </source>
</evidence>
<evidence type="ECO:0000256" key="1">
    <source>
        <dbReference type="ARBA" id="ARBA00005354"/>
    </source>
</evidence>
<evidence type="ECO:0000313" key="8">
    <source>
        <dbReference type="EMBL" id="KAF5776634.1"/>
    </source>
</evidence>
<accession>A0A9K3HEV1</accession>
<dbReference type="InterPro" id="IPR000719">
    <property type="entry name" value="Prot_kinase_dom"/>
</dbReference>
<dbReference type="Pfam" id="PF00069">
    <property type="entry name" value="Pkinase"/>
    <property type="match status" value="1"/>
</dbReference>
<reference evidence="8" key="2">
    <citation type="submission" date="2020-06" db="EMBL/GenBank/DDBJ databases">
        <title>Helianthus annuus Genome sequencing and assembly Release 2.</title>
        <authorList>
            <person name="Gouzy J."/>
            <person name="Langlade N."/>
            <person name="Munos S."/>
        </authorList>
    </citation>
    <scope>NUCLEOTIDE SEQUENCE</scope>
    <source>
        <tissue evidence="8">Leaves</tissue>
    </source>
</reference>
<evidence type="ECO:0000256" key="2">
    <source>
        <dbReference type="ARBA" id="ARBA00022527"/>
    </source>
</evidence>
<dbReference type="InterPro" id="IPR050205">
    <property type="entry name" value="CDPK_Ser/Thr_kinases"/>
</dbReference>
<feature type="domain" description="Protein kinase" evidence="7">
    <location>
        <begin position="36"/>
        <end position="100"/>
    </location>
</feature>
<dbReference type="AlphaFoldDB" id="A0A9K3HEV1"/>
<dbReference type="SUPFAM" id="SSF56112">
    <property type="entry name" value="Protein kinase-like (PK-like)"/>
    <property type="match status" value="1"/>
</dbReference>
<evidence type="ECO:0000259" key="7">
    <source>
        <dbReference type="Pfam" id="PF00069"/>
    </source>
</evidence>
<dbReference type="Gramene" id="mRNA:HanXRQr2_Chr12g0526441">
    <property type="protein sequence ID" value="CDS:HanXRQr2_Chr12g0526441.1"/>
    <property type="gene ID" value="HanXRQr2_Chr12g0526441"/>
</dbReference>
<keyword evidence="9" id="KW-1185">Reference proteome</keyword>
<gene>
    <name evidence="8" type="ORF">HanXRQr2_Chr12g0526441</name>
</gene>
<evidence type="ECO:0000256" key="6">
    <source>
        <dbReference type="ARBA" id="ARBA00022840"/>
    </source>
</evidence>
<dbReference type="EMBL" id="MNCJ02000327">
    <property type="protein sequence ID" value="KAF5776634.1"/>
    <property type="molecule type" value="Genomic_DNA"/>
</dbReference>
<keyword evidence="3 8" id="KW-0808">Transferase</keyword>
<dbReference type="Gene3D" id="3.30.200.20">
    <property type="entry name" value="Phosphorylase Kinase, domain 1"/>
    <property type="match status" value="1"/>
</dbReference>